<sequence>MLFRSVDASLSYINASLQELDESHIYRTIFDTLSTTEPFLNFPEEFVFCCAVATYLKCGYVTYEMESRAEMKLSSYLPYQ</sequence>
<dbReference type="AlphaFoldDB" id="A0A8X6LXU4"/>
<evidence type="ECO:0000313" key="1">
    <source>
        <dbReference type="EMBL" id="GFR24657.1"/>
    </source>
</evidence>
<proteinExistence type="predicted"/>
<dbReference type="Proteomes" id="UP000887116">
    <property type="component" value="Unassembled WGS sequence"/>
</dbReference>
<keyword evidence="2" id="KW-1185">Reference proteome</keyword>
<dbReference type="EMBL" id="BMAO01038398">
    <property type="protein sequence ID" value="GFR24657.1"/>
    <property type="molecule type" value="Genomic_DNA"/>
</dbReference>
<reference evidence="1" key="1">
    <citation type="submission" date="2020-07" db="EMBL/GenBank/DDBJ databases">
        <title>Multicomponent nature underlies the extraordinary mechanical properties of spider dragline silk.</title>
        <authorList>
            <person name="Kono N."/>
            <person name="Nakamura H."/>
            <person name="Mori M."/>
            <person name="Yoshida Y."/>
            <person name="Ohtoshi R."/>
            <person name="Malay A.D."/>
            <person name="Moran D.A.P."/>
            <person name="Tomita M."/>
            <person name="Numata K."/>
            <person name="Arakawa K."/>
        </authorList>
    </citation>
    <scope>NUCLEOTIDE SEQUENCE</scope>
</reference>
<name>A0A8X6LXU4_TRICU</name>
<accession>A0A8X6LXU4</accession>
<evidence type="ECO:0000313" key="2">
    <source>
        <dbReference type="Proteomes" id="UP000887116"/>
    </source>
</evidence>
<dbReference type="OrthoDB" id="10579706at2759"/>
<protein>
    <submittedName>
        <fullName evidence="1">Uncharacterized protein</fullName>
    </submittedName>
</protein>
<gene>
    <name evidence="1" type="ORF">TNCT_274991</name>
</gene>
<organism evidence="1 2">
    <name type="scientific">Trichonephila clavata</name>
    <name type="common">Joro spider</name>
    <name type="synonym">Nephila clavata</name>
    <dbReference type="NCBI Taxonomy" id="2740835"/>
    <lineage>
        <taxon>Eukaryota</taxon>
        <taxon>Metazoa</taxon>
        <taxon>Ecdysozoa</taxon>
        <taxon>Arthropoda</taxon>
        <taxon>Chelicerata</taxon>
        <taxon>Arachnida</taxon>
        <taxon>Araneae</taxon>
        <taxon>Araneomorphae</taxon>
        <taxon>Entelegynae</taxon>
        <taxon>Araneoidea</taxon>
        <taxon>Nephilidae</taxon>
        <taxon>Trichonephila</taxon>
    </lineage>
</organism>
<comment type="caution">
    <text evidence="1">The sequence shown here is derived from an EMBL/GenBank/DDBJ whole genome shotgun (WGS) entry which is preliminary data.</text>
</comment>